<evidence type="ECO:0000256" key="2">
    <source>
        <dbReference type="ARBA" id="ARBA00022801"/>
    </source>
</evidence>
<dbReference type="EMBL" id="QGTJ01000001">
    <property type="protein sequence ID" value="PWV65899.1"/>
    <property type="molecule type" value="Genomic_DNA"/>
</dbReference>
<name>A0A317N577_9GAMM</name>
<comment type="caution">
    <text evidence="7">The sequence shown here is derived from an EMBL/GenBank/DDBJ whole genome shotgun (WGS) entry which is preliminary data.</text>
</comment>
<keyword evidence="6" id="KW-0106">Calcium</keyword>
<evidence type="ECO:0000256" key="4">
    <source>
        <dbReference type="ARBA" id="ARBA00038735"/>
    </source>
</evidence>
<evidence type="ECO:0000256" key="5">
    <source>
        <dbReference type="PIRSR" id="PIRSR001227-1"/>
    </source>
</evidence>
<organism evidence="7 8">
    <name type="scientific">Plasticicumulans acidivorans</name>
    <dbReference type="NCBI Taxonomy" id="886464"/>
    <lineage>
        <taxon>Bacteria</taxon>
        <taxon>Pseudomonadati</taxon>
        <taxon>Pseudomonadota</taxon>
        <taxon>Gammaproteobacteria</taxon>
        <taxon>Candidatus Competibacteraceae</taxon>
        <taxon>Plasticicumulans</taxon>
    </lineage>
</organism>
<dbReference type="GO" id="GO:0046872">
    <property type="term" value="F:metal ion binding"/>
    <property type="evidence" value="ECO:0007669"/>
    <property type="project" value="UniProtKB-KW"/>
</dbReference>
<keyword evidence="8" id="KW-1185">Reference proteome</keyword>
<comment type="similarity">
    <text evidence="1">Belongs to the peptidase S45 family.</text>
</comment>
<feature type="binding site" evidence="6">
    <location>
        <position position="319"/>
    </location>
    <ligand>
        <name>Ca(2+)</name>
        <dbReference type="ChEBI" id="CHEBI:29108"/>
    </ligand>
</feature>
<comment type="cofactor">
    <cofactor evidence="6">
        <name>Ca(2+)</name>
        <dbReference type="ChEBI" id="CHEBI:29108"/>
    </cofactor>
    <text evidence="6">Binds 1 Ca(2+) ion per dimer.</text>
</comment>
<dbReference type="PANTHER" id="PTHR34218:SF4">
    <property type="entry name" value="ACYL-HOMOSERINE LACTONE ACYLASE QUIP"/>
    <property type="match status" value="1"/>
</dbReference>
<dbReference type="InterPro" id="IPR023343">
    <property type="entry name" value="Penicillin_amidase_dom1"/>
</dbReference>
<protein>
    <submittedName>
        <fullName evidence="7">Penicillin amidase</fullName>
    </submittedName>
</protein>
<feature type="active site" description="Nucleophile" evidence="5">
    <location>
        <position position="247"/>
    </location>
</feature>
<dbReference type="Gene3D" id="2.30.120.10">
    <property type="match status" value="1"/>
</dbReference>
<dbReference type="InterPro" id="IPR014395">
    <property type="entry name" value="Pen/GL7ACA/AHL_acylase"/>
</dbReference>
<dbReference type="AlphaFoldDB" id="A0A317N577"/>
<dbReference type="Gene3D" id="1.10.1400.10">
    <property type="match status" value="1"/>
</dbReference>
<gene>
    <name evidence="7" type="ORF">C7443_101385</name>
</gene>
<dbReference type="OrthoDB" id="9760084at2"/>
<dbReference type="Gene3D" id="3.60.20.10">
    <property type="entry name" value="Glutamine Phosphoribosylpyrophosphate, subunit 1, domain 1"/>
    <property type="match status" value="1"/>
</dbReference>
<evidence type="ECO:0000256" key="1">
    <source>
        <dbReference type="ARBA" id="ARBA00006586"/>
    </source>
</evidence>
<sequence>MRVRSTIWKWLAGVLAAVLLGAWWWLRAALPPLAGELQLPGLQAPVSIVRDAHAVPHIRAQSAHDAWFALGVVHAQDRLWQMEMNRRIAGGRLSEIAGGATLDTDRFLRSLGLQRVAARNLERLDADSRAVLDAYAAGVNAWLQAHDGPLPLEFQLLGVQPQPWTPVDALAWLKVMALDLSANWSDELLRLRLSSRLTSAQIQEFLPPTPYAGPLPVTDYVALYHRLEPRLSALGPAVPEAAFGLGSNNWVVDGRHTTSGKPLLANDPHLALSAPGIWYLVHLQAPGLNVIGATLPGVPLVVIGRNQRIAWGMTNTKPDTQDLYIERIDPADPTRYLAPDGARTFSEREELIEVRGAEAVPLRVRETRHGPLLPDARVQGTLPPGYALALRWTALDDDDPTFRAGLRMLAARDWDSFVDALRDFRGPQQNFVYADVDGHIGFIAPGRVPLRKPENDLLGLAPAPGWDARYDWDGYIPFEALPRRLDPPAGRISSANDRIVAADYPYYLTAEWAPPYRGERIAAWLSARARHDVEDFMQLQGDQRSGMAAEFLPRLLALASAGDADTRAWLQRLRQWDAVTAADRAEPLVFVAWLRELSRLIYADELGEMFAATFELRPTFLANVLDDRDGQARWCDDIGTPRIESCAEQVSAALPAALADLRRRYGSDERDWRWGAAHPAVAEHRPFSHVAWLKPLFELRTPVGGDTYTVDVARHFIGREAEPFAATHAASLRMIVDLAAPDASRFVIAGGQSGQRLSPYYADQWALWATQQYLPMSMREADYRRGAVGELRLSP</sequence>
<evidence type="ECO:0000256" key="3">
    <source>
        <dbReference type="ARBA" id="ARBA00023145"/>
    </source>
</evidence>
<feature type="binding site" evidence="6">
    <location>
        <position position="322"/>
    </location>
    <ligand>
        <name>Ca(2+)</name>
        <dbReference type="ChEBI" id="CHEBI:29108"/>
    </ligand>
</feature>
<dbReference type="InterPro" id="IPR043147">
    <property type="entry name" value="Penicillin_amidase_A-knob"/>
</dbReference>
<reference evidence="7 8" key="1">
    <citation type="submission" date="2018-05" db="EMBL/GenBank/DDBJ databases">
        <title>Genomic Encyclopedia of Type Strains, Phase IV (KMG-IV): sequencing the most valuable type-strain genomes for metagenomic binning, comparative biology and taxonomic classification.</title>
        <authorList>
            <person name="Goeker M."/>
        </authorList>
    </citation>
    <scope>NUCLEOTIDE SEQUENCE [LARGE SCALE GENOMIC DNA]</scope>
    <source>
        <strain evidence="7 8">DSM 23606</strain>
    </source>
</reference>
<dbReference type="Gene3D" id="1.10.439.10">
    <property type="entry name" value="Penicillin Amidohydrolase, domain 1"/>
    <property type="match status" value="1"/>
</dbReference>
<dbReference type="GO" id="GO:0017000">
    <property type="term" value="P:antibiotic biosynthetic process"/>
    <property type="evidence" value="ECO:0007669"/>
    <property type="project" value="InterPro"/>
</dbReference>
<evidence type="ECO:0000313" key="7">
    <source>
        <dbReference type="EMBL" id="PWV65899.1"/>
    </source>
</evidence>
<dbReference type="PIRSF" id="PIRSF001227">
    <property type="entry name" value="Pen_acylase"/>
    <property type="match status" value="1"/>
</dbReference>
<dbReference type="Pfam" id="PF01804">
    <property type="entry name" value="Penicil_amidase"/>
    <property type="match status" value="1"/>
</dbReference>
<evidence type="ECO:0000256" key="6">
    <source>
        <dbReference type="PIRSR" id="PIRSR001227-2"/>
    </source>
</evidence>
<dbReference type="PANTHER" id="PTHR34218">
    <property type="entry name" value="PEPTIDASE S45 PENICILLIN AMIDASE"/>
    <property type="match status" value="1"/>
</dbReference>
<comment type="subunit">
    <text evidence="4">Heterodimer of an alpha subunit and a beta subunit processed from the same precursor.</text>
</comment>
<dbReference type="RefSeq" id="WP_110016882.1">
    <property type="nucleotide sequence ID" value="NZ_QGTJ01000001.1"/>
</dbReference>
<accession>A0A317N577</accession>
<keyword evidence="6" id="KW-0479">Metal-binding</keyword>
<dbReference type="Proteomes" id="UP000246569">
    <property type="component" value="Unassembled WGS sequence"/>
</dbReference>
<feature type="binding site" evidence="6">
    <location>
        <position position="187"/>
    </location>
    <ligand>
        <name>Ca(2+)</name>
        <dbReference type="ChEBI" id="CHEBI:29108"/>
    </ligand>
</feature>
<keyword evidence="2" id="KW-0378">Hydrolase</keyword>
<dbReference type="GO" id="GO:0016811">
    <property type="term" value="F:hydrolase activity, acting on carbon-nitrogen (but not peptide) bonds, in linear amides"/>
    <property type="evidence" value="ECO:0007669"/>
    <property type="project" value="InterPro"/>
</dbReference>
<dbReference type="InterPro" id="IPR043146">
    <property type="entry name" value="Penicillin_amidase_N_B-knob"/>
</dbReference>
<proteinExistence type="inferred from homology"/>
<dbReference type="SUPFAM" id="SSF56235">
    <property type="entry name" value="N-terminal nucleophile aminohydrolases (Ntn hydrolases)"/>
    <property type="match status" value="1"/>
</dbReference>
<keyword evidence="3" id="KW-0865">Zymogen</keyword>
<dbReference type="InterPro" id="IPR029055">
    <property type="entry name" value="Ntn_hydrolases_N"/>
</dbReference>
<dbReference type="CDD" id="cd03747">
    <property type="entry name" value="Ntn_PGA_like"/>
    <property type="match status" value="1"/>
</dbReference>
<dbReference type="InterPro" id="IPR002692">
    <property type="entry name" value="S45"/>
</dbReference>
<evidence type="ECO:0000313" key="8">
    <source>
        <dbReference type="Proteomes" id="UP000246569"/>
    </source>
</evidence>